<dbReference type="Pfam" id="PF02880">
    <property type="entry name" value="PGM_PMM_III"/>
    <property type="match status" value="1"/>
</dbReference>
<evidence type="ECO:0000259" key="10">
    <source>
        <dbReference type="Pfam" id="PF02879"/>
    </source>
</evidence>
<dbReference type="GO" id="GO:0006166">
    <property type="term" value="P:purine ribonucleoside salvage"/>
    <property type="evidence" value="ECO:0007669"/>
    <property type="project" value="TreeGrafter"/>
</dbReference>
<evidence type="ECO:0000313" key="12">
    <source>
        <dbReference type="EMBL" id="VEU81075.1"/>
    </source>
</evidence>
<dbReference type="PANTHER" id="PTHR45745">
    <property type="entry name" value="PHOSPHOMANNOMUTASE 45A"/>
    <property type="match status" value="1"/>
</dbReference>
<keyword evidence="3" id="KW-0597">Phosphoprotein</keyword>
<gene>
    <name evidence="12" type="primary">pgcA</name>
    <name evidence="12" type="ORF">NCTC10138_01466</name>
</gene>
<feature type="domain" description="Alpha-D-phosphohexomutase alpha/beta/alpha" evidence="10">
    <location>
        <begin position="205"/>
        <end position="299"/>
    </location>
</feature>
<evidence type="ECO:0000256" key="5">
    <source>
        <dbReference type="ARBA" id="ARBA00022842"/>
    </source>
</evidence>
<dbReference type="RefSeq" id="WP_026389987.1">
    <property type="nucleotide sequence ID" value="NZ_LR215048.1"/>
</dbReference>
<accession>A0A449BF77</accession>
<dbReference type="CDD" id="cd05799">
    <property type="entry name" value="PGM2"/>
    <property type="match status" value="1"/>
</dbReference>
<proteinExistence type="inferred from homology"/>
<dbReference type="Pfam" id="PF00408">
    <property type="entry name" value="PGM_PMM_IV"/>
    <property type="match status" value="1"/>
</dbReference>
<dbReference type="EMBL" id="LR215048">
    <property type="protein sequence ID" value="VEU81075.1"/>
    <property type="molecule type" value="Genomic_DNA"/>
</dbReference>
<evidence type="ECO:0000256" key="6">
    <source>
        <dbReference type="ARBA" id="ARBA00023235"/>
    </source>
</evidence>
<dbReference type="SUPFAM" id="SSF53738">
    <property type="entry name" value="Phosphoglucomutase, first 3 domains"/>
    <property type="match status" value="3"/>
</dbReference>
<dbReference type="GO" id="GO:0005975">
    <property type="term" value="P:carbohydrate metabolic process"/>
    <property type="evidence" value="ECO:0007669"/>
    <property type="project" value="InterPro"/>
</dbReference>
<dbReference type="InterPro" id="IPR005844">
    <property type="entry name" value="A-D-PHexomutase_a/b/a-I"/>
</dbReference>
<dbReference type="OrthoDB" id="9806956at2"/>
<dbReference type="PRINTS" id="PR00509">
    <property type="entry name" value="PGMPMM"/>
</dbReference>
<dbReference type="SUPFAM" id="SSF55957">
    <property type="entry name" value="Phosphoglucomutase, C-terminal domain"/>
    <property type="match status" value="1"/>
</dbReference>
<dbReference type="InterPro" id="IPR005845">
    <property type="entry name" value="A-D-PHexomutase_a/b/a-II"/>
</dbReference>
<evidence type="ECO:0000259" key="9">
    <source>
        <dbReference type="Pfam" id="PF02878"/>
    </source>
</evidence>
<dbReference type="KEGG" id="aaxa:NCTC10138_01466"/>
<evidence type="ECO:0000256" key="7">
    <source>
        <dbReference type="RuleBase" id="RU004326"/>
    </source>
</evidence>
<dbReference type="InterPro" id="IPR016066">
    <property type="entry name" value="A-D-PHexomutase_CS"/>
</dbReference>
<evidence type="ECO:0000256" key="4">
    <source>
        <dbReference type="ARBA" id="ARBA00022723"/>
    </source>
</evidence>
<evidence type="ECO:0000256" key="2">
    <source>
        <dbReference type="ARBA" id="ARBA00010231"/>
    </source>
</evidence>
<dbReference type="STRING" id="1278311.GCA_000428705_00158"/>
<dbReference type="InterPro" id="IPR005846">
    <property type="entry name" value="A-D-PHexomutase_a/b/a-III"/>
</dbReference>
<dbReference type="EC" id="5.4.2.2" evidence="12"/>
<feature type="domain" description="Alpha-D-phosphohexomutase alpha/beta/alpha" evidence="11">
    <location>
        <begin position="310"/>
        <end position="435"/>
    </location>
</feature>
<dbReference type="GO" id="GO:0000287">
    <property type="term" value="F:magnesium ion binding"/>
    <property type="evidence" value="ECO:0007669"/>
    <property type="project" value="InterPro"/>
</dbReference>
<dbReference type="InterPro" id="IPR016055">
    <property type="entry name" value="A-D-PHexomutase_a/b/a-I/II/III"/>
</dbReference>
<dbReference type="Gene3D" id="3.30.310.50">
    <property type="entry name" value="Alpha-D-phosphohexomutase, C-terminal domain"/>
    <property type="match status" value="1"/>
</dbReference>
<dbReference type="Pfam" id="PF02878">
    <property type="entry name" value="PGM_PMM_I"/>
    <property type="match status" value="1"/>
</dbReference>
<dbReference type="Proteomes" id="UP000289841">
    <property type="component" value="Chromosome"/>
</dbReference>
<dbReference type="AlphaFoldDB" id="A0A449BF77"/>
<comment type="cofactor">
    <cofactor evidence="1">
        <name>Mg(2+)</name>
        <dbReference type="ChEBI" id="CHEBI:18420"/>
    </cofactor>
</comment>
<dbReference type="PANTHER" id="PTHR45745:SF1">
    <property type="entry name" value="PHOSPHOGLUCOMUTASE 2B-RELATED"/>
    <property type="match status" value="1"/>
</dbReference>
<keyword evidence="4 7" id="KW-0479">Metal-binding</keyword>
<reference evidence="12 13" key="1">
    <citation type="submission" date="2019-01" db="EMBL/GenBank/DDBJ databases">
        <authorList>
            <consortium name="Pathogen Informatics"/>
        </authorList>
    </citation>
    <scope>NUCLEOTIDE SEQUENCE [LARGE SCALE GENOMIC DNA]</scope>
    <source>
        <strain evidence="12 13">NCTC10138</strain>
    </source>
</reference>
<keyword evidence="13" id="KW-1185">Reference proteome</keyword>
<organism evidence="12 13">
    <name type="scientific">Haploplasma axanthum</name>
    <name type="common">Acholeplasma axanthum</name>
    <dbReference type="NCBI Taxonomy" id="29552"/>
    <lineage>
        <taxon>Bacteria</taxon>
        <taxon>Bacillati</taxon>
        <taxon>Mycoplasmatota</taxon>
        <taxon>Mollicutes</taxon>
        <taxon>Acholeplasmatales</taxon>
        <taxon>Acholeplasmataceae</taxon>
        <taxon>Haploplasma</taxon>
    </lineage>
</organism>
<dbReference type="InterPro" id="IPR005843">
    <property type="entry name" value="A-D-PHexomutase_C"/>
</dbReference>
<keyword evidence="6 12" id="KW-0413">Isomerase</keyword>
<dbReference type="Gene3D" id="3.40.120.10">
    <property type="entry name" value="Alpha-D-Glucose-1,6-Bisphosphate, subunit A, domain 3"/>
    <property type="match status" value="3"/>
</dbReference>
<sequence length="553" mass="62948">MLYQDNYNFWVNNPKIDTETKKELLEMNDNQKKEAFYKDLEFGTGGLRGIMGAGTNKVNIYTIKKATQGFANYLVANKLDNKGVAISYDNRFNSQKFAYEAAYVLAANNIKTFIFKDLRPTPMLSFAVRHFNAGGGIMITASHNPKEYNGYKAYNGEGAQLNLDQANQVIDYINDIKSPFDIKSLKSLSHITEISDDFDSIYLDLVKTIKINEPSKKLKIVYSPLHGTGGTVIPKFLKEMGYEVFPYEPQMIVDPNFSNTESSNPEEVKAYTKSIEYAKSINADIVLLTDPDADRLGIAVLNNNEYTLINGNQTTSMMAYYILDQKKKLGLLPNNGVIFTTLVSTDLIPAIAESFDVKVITTLTGFKFIGEQAELTKDKYEYLFGSEESYGSLVKPFVRDKDAVQAVYLLVEMASYVKDHGMNLVDYLETIYKKYGFYYEWTNNIVLSGIEGSEKIKKITDYYRNNPLTLKDYNLLGYDDINGDIRFKKTENALPKSNVLKFYFDNNLWVIFRPSGTEPKLKIYYGLRDSSNELAKLKIEKINQEILEQIDKL</sequence>
<dbReference type="InterPro" id="IPR005841">
    <property type="entry name" value="Alpha-D-phosphohexomutase_SF"/>
</dbReference>
<evidence type="ECO:0000256" key="1">
    <source>
        <dbReference type="ARBA" id="ARBA00001946"/>
    </source>
</evidence>
<feature type="domain" description="Alpha-D-phosphohexomutase C-terminal" evidence="8">
    <location>
        <begin position="496"/>
        <end position="538"/>
    </location>
</feature>
<keyword evidence="5 7" id="KW-0460">Magnesium</keyword>
<evidence type="ECO:0000259" key="11">
    <source>
        <dbReference type="Pfam" id="PF02880"/>
    </source>
</evidence>
<dbReference type="GO" id="GO:0004614">
    <property type="term" value="F:phosphoglucomutase activity"/>
    <property type="evidence" value="ECO:0007669"/>
    <property type="project" value="UniProtKB-EC"/>
</dbReference>
<dbReference type="Pfam" id="PF02879">
    <property type="entry name" value="PGM_PMM_II"/>
    <property type="match status" value="1"/>
</dbReference>
<comment type="similarity">
    <text evidence="2 7">Belongs to the phosphohexose mutase family.</text>
</comment>
<evidence type="ECO:0000313" key="13">
    <source>
        <dbReference type="Proteomes" id="UP000289841"/>
    </source>
</evidence>
<dbReference type="InterPro" id="IPR036900">
    <property type="entry name" value="A-D-PHexomutase_C_sf"/>
</dbReference>
<protein>
    <submittedName>
        <fullName evidence="12">Phosphoglucomutase</fullName>
        <ecNumber evidence="12">5.4.2.2</ecNumber>
    </submittedName>
</protein>
<dbReference type="GO" id="GO:0008973">
    <property type="term" value="F:phosphopentomutase activity"/>
    <property type="evidence" value="ECO:0007669"/>
    <property type="project" value="TreeGrafter"/>
</dbReference>
<evidence type="ECO:0000259" key="8">
    <source>
        <dbReference type="Pfam" id="PF00408"/>
    </source>
</evidence>
<name>A0A449BF77_HAPAX</name>
<evidence type="ECO:0000256" key="3">
    <source>
        <dbReference type="ARBA" id="ARBA00022553"/>
    </source>
</evidence>
<dbReference type="PROSITE" id="PS00710">
    <property type="entry name" value="PGM_PMM"/>
    <property type="match status" value="1"/>
</dbReference>
<feature type="domain" description="Alpha-D-phosphohexomutase alpha/beta/alpha" evidence="9">
    <location>
        <begin position="41"/>
        <end position="177"/>
    </location>
</feature>